<comment type="caution">
    <text evidence="6">The sequence shown here is derived from an EMBL/GenBank/DDBJ whole genome shotgun (WGS) entry which is preliminary data.</text>
</comment>
<dbReference type="PANTHER" id="PTHR28080">
    <property type="entry name" value="PEROXISOMAL BIOGENESIS FACTOR 3"/>
    <property type="match status" value="1"/>
</dbReference>
<organism evidence="6 7">
    <name type="scientific">Pichia californica</name>
    <dbReference type="NCBI Taxonomy" id="460514"/>
    <lineage>
        <taxon>Eukaryota</taxon>
        <taxon>Fungi</taxon>
        <taxon>Dikarya</taxon>
        <taxon>Ascomycota</taxon>
        <taxon>Saccharomycotina</taxon>
        <taxon>Pichiomycetes</taxon>
        <taxon>Pichiales</taxon>
        <taxon>Pichiaceae</taxon>
        <taxon>Pichia</taxon>
    </lineage>
</organism>
<dbReference type="Pfam" id="PF04882">
    <property type="entry name" value="Peroxin-3"/>
    <property type="match status" value="1"/>
</dbReference>
<name>A0A9P6WIF3_9ASCO</name>
<sequence>MFQFIRDLYRRHQKKLLITSGVAAISYLISIYVRNKINEFQEQLKEENLTRDLIKKRFSQTQKDCYMTFLSFLPVLVDPIFKELDVEEITKELKLSRKNKNLINNDGKSELNSEDLSSKQEGSIVIENEGSNDNNNNNNNNNSISGIGKSKNELWQELKIKSLTRFLTLIYSETLFIILLHLQLNIISRKSYLKTALKLASKKQSIKLIDLEIEDNNNLNLNDKDLSEQAFLSFTWWLLNKGWIKLKDIINESVENVFNEINLRDEMNIEEFGKLLFEIQKNIDNKLFEERYDYELYDNIEINSNNNNDESNNIKMIRLISLILPSNSKDELELLEKTNTMEFISKFNSNLVNSATLCKMNDELKGYLKSEQVNMISKTISATGISVILENVEQTLFLKQENKRRDKGEEGKGEGEEKGMLINEKWKLAFILAVLTPQTQELANRRLDNKVLYMMNNVRELDDLSASVYSNFDV</sequence>
<proteinExistence type="inferred from homology"/>
<comment type="similarity">
    <text evidence="2">Belongs to the peroxin-3 family.</text>
</comment>
<dbReference type="GO" id="GO:0005778">
    <property type="term" value="C:peroxisomal membrane"/>
    <property type="evidence" value="ECO:0007669"/>
    <property type="project" value="UniProtKB-SubCell"/>
</dbReference>
<dbReference type="AlphaFoldDB" id="A0A9P6WIF3"/>
<keyword evidence="5" id="KW-0812">Transmembrane</keyword>
<keyword evidence="5" id="KW-0472">Membrane</keyword>
<dbReference type="InterPro" id="IPR006966">
    <property type="entry name" value="Peroxin-3"/>
</dbReference>
<keyword evidence="7" id="KW-1185">Reference proteome</keyword>
<accession>A0A9P6WIF3</accession>
<keyword evidence="5" id="KW-1133">Transmembrane helix</keyword>
<reference evidence="6" key="1">
    <citation type="submission" date="2020-11" db="EMBL/GenBank/DDBJ databases">
        <title>Kefir isolates.</title>
        <authorList>
            <person name="Marcisauskas S."/>
            <person name="Kim Y."/>
            <person name="Blasche S."/>
        </authorList>
    </citation>
    <scope>NUCLEOTIDE SEQUENCE</scope>
    <source>
        <strain evidence="6">Olga-1</strain>
    </source>
</reference>
<evidence type="ECO:0000256" key="5">
    <source>
        <dbReference type="SAM" id="Phobius"/>
    </source>
</evidence>
<dbReference type="GO" id="GO:0045046">
    <property type="term" value="P:protein import into peroxisome membrane"/>
    <property type="evidence" value="ECO:0007669"/>
    <property type="project" value="TreeGrafter"/>
</dbReference>
<evidence type="ECO:0000256" key="2">
    <source>
        <dbReference type="ARBA" id="ARBA00008933"/>
    </source>
</evidence>
<evidence type="ECO:0000313" key="7">
    <source>
        <dbReference type="Proteomes" id="UP000697127"/>
    </source>
</evidence>
<protein>
    <recommendedName>
        <fullName evidence="4">Peroxin-3</fullName>
    </recommendedName>
</protein>
<dbReference type="PANTHER" id="PTHR28080:SF1">
    <property type="entry name" value="PEROXISOMAL BIOGENESIS FACTOR 3"/>
    <property type="match status" value="1"/>
</dbReference>
<evidence type="ECO:0000256" key="3">
    <source>
        <dbReference type="ARBA" id="ARBA00023140"/>
    </source>
</evidence>
<dbReference type="Proteomes" id="UP000697127">
    <property type="component" value="Unassembled WGS sequence"/>
</dbReference>
<feature type="transmembrane region" description="Helical" evidence="5">
    <location>
        <begin position="16"/>
        <end position="33"/>
    </location>
</feature>
<evidence type="ECO:0000313" key="6">
    <source>
        <dbReference type="EMBL" id="KAG0687700.1"/>
    </source>
</evidence>
<dbReference type="GO" id="GO:0030674">
    <property type="term" value="F:protein-macromolecule adaptor activity"/>
    <property type="evidence" value="ECO:0007669"/>
    <property type="project" value="TreeGrafter"/>
</dbReference>
<evidence type="ECO:0000256" key="4">
    <source>
        <dbReference type="ARBA" id="ARBA00032508"/>
    </source>
</evidence>
<evidence type="ECO:0000256" key="1">
    <source>
        <dbReference type="ARBA" id="ARBA00004549"/>
    </source>
</evidence>
<comment type="subcellular location">
    <subcellularLocation>
        <location evidence="1">Peroxisome membrane</location>
        <topology evidence="1">Single-pass membrane protein</topology>
    </subcellularLocation>
</comment>
<keyword evidence="3" id="KW-0576">Peroxisome</keyword>
<gene>
    <name evidence="6" type="primary">PEX3</name>
    <name evidence="6" type="ORF">C6P40_001986</name>
</gene>
<dbReference type="EMBL" id="PUHW01000227">
    <property type="protein sequence ID" value="KAG0687700.1"/>
    <property type="molecule type" value="Genomic_DNA"/>
</dbReference>
<dbReference type="OrthoDB" id="45930at2759"/>